<evidence type="ECO:0000259" key="3">
    <source>
        <dbReference type="Pfam" id="PF13649"/>
    </source>
</evidence>
<dbReference type="EC" id="2.1.1.222" evidence="4"/>
<dbReference type="CDD" id="cd02440">
    <property type="entry name" value="AdoMet_MTases"/>
    <property type="match status" value="1"/>
</dbReference>
<keyword evidence="1 4" id="KW-0489">Methyltransferase</keyword>
<evidence type="ECO:0000256" key="1">
    <source>
        <dbReference type="ARBA" id="ARBA00022603"/>
    </source>
</evidence>
<dbReference type="PANTHER" id="PTHR43861:SF1">
    <property type="entry name" value="TRANS-ACONITATE 2-METHYLTRANSFERASE"/>
    <property type="match status" value="1"/>
</dbReference>
<dbReference type="GO" id="GO:0061542">
    <property type="term" value="F:3-demethylubiquinol 3-O-methyltransferase activity"/>
    <property type="evidence" value="ECO:0007669"/>
    <property type="project" value="UniProtKB-EC"/>
</dbReference>
<dbReference type="RefSeq" id="WP_377493544.1">
    <property type="nucleotide sequence ID" value="NZ_JBHMDO010000017.1"/>
</dbReference>
<dbReference type="GO" id="GO:0102208">
    <property type="term" value="F:2-polyprenyl-6-hydroxyphenol methylase activity"/>
    <property type="evidence" value="ECO:0007669"/>
    <property type="project" value="UniProtKB-EC"/>
</dbReference>
<comment type="caution">
    <text evidence="4">The sequence shown here is derived from an EMBL/GenBank/DDBJ whole genome shotgun (WGS) entry which is preliminary data.</text>
</comment>
<dbReference type="GO" id="GO:0032259">
    <property type="term" value="P:methylation"/>
    <property type="evidence" value="ECO:0007669"/>
    <property type="project" value="UniProtKB-KW"/>
</dbReference>
<dbReference type="InterPro" id="IPR041698">
    <property type="entry name" value="Methyltransf_25"/>
</dbReference>
<protein>
    <submittedName>
        <fullName evidence="4">Class I SAM-dependent methyltransferase</fullName>
        <ecNumber evidence="4">2.1.1.222</ecNumber>
        <ecNumber evidence="4">2.1.1.64</ecNumber>
    </submittedName>
</protein>
<dbReference type="EMBL" id="JBHMDO010000017">
    <property type="protein sequence ID" value="MFB9326354.1"/>
    <property type="molecule type" value="Genomic_DNA"/>
</dbReference>
<sequence length="258" mass="28870">MNESVLDFYDDLAEAYHLIFVDWQQTISTQGEVLSTLIRSKLVNLSQESASLLDCSCGIGTQAIGLASQGFHVTGTDLSPASIARATQEAASFGVNINFGVADFRTLVQDIPGVYDVVISADNAIPHLLTDDDLGLAVSNMYAKVKKDGVLLVTMRDYDELVKEKPKATKPFVFDGGNRIVFQVWDWAEDAKTYQTNHFILQEMEGQWITKHNKTRYRALLRDEFNLILSKAGFTEIEWMMPAESGYYQPIVTARKKL</sequence>
<accession>A0ABV5KMB2</accession>
<dbReference type="InterPro" id="IPR029063">
    <property type="entry name" value="SAM-dependent_MTases_sf"/>
</dbReference>
<organism evidence="4 5">
    <name type="scientific">Paenibacillus aurantiacus</name>
    <dbReference type="NCBI Taxonomy" id="1936118"/>
    <lineage>
        <taxon>Bacteria</taxon>
        <taxon>Bacillati</taxon>
        <taxon>Bacillota</taxon>
        <taxon>Bacilli</taxon>
        <taxon>Bacillales</taxon>
        <taxon>Paenibacillaceae</taxon>
        <taxon>Paenibacillus</taxon>
    </lineage>
</organism>
<dbReference type="PANTHER" id="PTHR43861">
    <property type="entry name" value="TRANS-ACONITATE 2-METHYLTRANSFERASE-RELATED"/>
    <property type="match status" value="1"/>
</dbReference>
<evidence type="ECO:0000256" key="2">
    <source>
        <dbReference type="ARBA" id="ARBA00022679"/>
    </source>
</evidence>
<reference evidence="4 5" key="1">
    <citation type="submission" date="2024-09" db="EMBL/GenBank/DDBJ databases">
        <authorList>
            <person name="Sun Q."/>
            <person name="Mori K."/>
        </authorList>
    </citation>
    <scope>NUCLEOTIDE SEQUENCE [LARGE SCALE GENOMIC DNA]</scope>
    <source>
        <strain evidence="4 5">TISTR 2452</strain>
    </source>
</reference>
<dbReference type="Pfam" id="PF13649">
    <property type="entry name" value="Methyltransf_25"/>
    <property type="match status" value="1"/>
</dbReference>
<gene>
    <name evidence="4" type="ORF">ACFFSY_10550</name>
</gene>
<dbReference type="EC" id="2.1.1.64" evidence="4"/>
<proteinExistence type="predicted"/>
<dbReference type="Gene3D" id="2.20.25.110">
    <property type="entry name" value="S-adenosyl-L-methionine-dependent methyltransferases"/>
    <property type="match status" value="1"/>
</dbReference>
<evidence type="ECO:0000313" key="4">
    <source>
        <dbReference type="EMBL" id="MFB9326354.1"/>
    </source>
</evidence>
<dbReference type="Gene3D" id="3.40.50.150">
    <property type="entry name" value="Vaccinia Virus protein VP39"/>
    <property type="match status" value="1"/>
</dbReference>
<feature type="domain" description="Methyltransferase" evidence="3">
    <location>
        <begin position="53"/>
        <end position="149"/>
    </location>
</feature>
<name>A0ABV5KMB2_9BACL</name>
<dbReference type="SUPFAM" id="SSF53335">
    <property type="entry name" value="S-adenosyl-L-methionine-dependent methyltransferases"/>
    <property type="match status" value="1"/>
</dbReference>
<evidence type="ECO:0000313" key="5">
    <source>
        <dbReference type="Proteomes" id="UP001589747"/>
    </source>
</evidence>
<keyword evidence="5" id="KW-1185">Reference proteome</keyword>
<dbReference type="Proteomes" id="UP001589747">
    <property type="component" value="Unassembled WGS sequence"/>
</dbReference>
<keyword evidence="2 4" id="KW-0808">Transferase</keyword>